<dbReference type="EMBL" id="JBBHLI010000008">
    <property type="protein sequence ID" value="MEK9501972.1"/>
    <property type="molecule type" value="Genomic_DNA"/>
</dbReference>
<sequence>MTSAPTAFAAMRPSHLPAALALALVVAACGGGGPSVPASVMAPALAPVGEGDRLYYDNSGGIADSVRIVVRSVDELTDVWGRATSRQSAPPPVPAVDFASRMVVVVGAGRLTPEDQIRVDSVGIRTVTDAAGVDEDVLAVVVRTITGCGRFQVDAYPVEIVTVPRFGGDVRFVERTSSDPNCGPLATR</sequence>
<evidence type="ECO:0008006" key="3">
    <source>
        <dbReference type="Google" id="ProtNLM"/>
    </source>
</evidence>
<dbReference type="Proteomes" id="UP001484239">
    <property type="component" value="Unassembled WGS sequence"/>
</dbReference>
<comment type="caution">
    <text evidence="1">The sequence shown here is derived from an EMBL/GenBank/DDBJ whole genome shotgun (WGS) entry which is preliminary data.</text>
</comment>
<protein>
    <recommendedName>
        <fullName evidence="3">GerMN domain-containing protein</fullName>
    </recommendedName>
</protein>
<keyword evidence="2" id="KW-1185">Reference proteome</keyword>
<organism evidence="1 2">
    <name type="scientific">Gaopeijia maritima</name>
    <dbReference type="NCBI Taxonomy" id="3119007"/>
    <lineage>
        <taxon>Bacteria</taxon>
        <taxon>Pseudomonadati</taxon>
        <taxon>Gemmatimonadota</taxon>
        <taxon>Longimicrobiia</taxon>
        <taxon>Gaopeijiales</taxon>
        <taxon>Gaopeijiaceae</taxon>
        <taxon>Gaopeijia</taxon>
    </lineage>
</organism>
<gene>
    <name evidence="1" type="ORF">WI372_13345</name>
</gene>
<accession>A0ABU9EB50</accession>
<proteinExistence type="predicted"/>
<name>A0ABU9EB50_9BACT</name>
<evidence type="ECO:0000313" key="1">
    <source>
        <dbReference type="EMBL" id="MEK9501972.1"/>
    </source>
</evidence>
<evidence type="ECO:0000313" key="2">
    <source>
        <dbReference type="Proteomes" id="UP001484239"/>
    </source>
</evidence>
<reference evidence="1 2" key="1">
    <citation type="submission" date="2024-02" db="EMBL/GenBank/DDBJ databases">
        <title>A novel Gemmatimonadota bacterium.</title>
        <authorList>
            <person name="Du Z.-J."/>
            <person name="Ye Y.-Q."/>
        </authorList>
    </citation>
    <scope>NUCLEOTIDE SEQUENCE [LARGE SCALE GENOMIC DNA]</scope>
    <source>
        <strain evidence="1 2">DH-20</strain>
    </source>
</reference>